<dbReference type="Gene3D" id="3.40.1800.20">
    <property type="match status" value="1"/>
</dbReference>
<evidence type="ECO:0000313" key="9">
    <source>
        <dbReference type="EMBL" id="CAG9835093.1"/>
    </source>
</evidence>
<proteinExistence type="predicted"/>
<dbReference type="PROSITE" id="PS50157">
    <property type="entry name" value="ZINC_FINGER_C2H2_2"/>
    <property type="match status" value="5"/>
</dbReference>
<protein>
    <submittedName>
        <fullName evidence="9">Uncharacterized protein</fullName>
    </submittedName>
</protein>
<dbReference type="SUPFAM" id="SSF57667">
    <property type="entry name" value="beta-beta-alpha zinc fingers"/>
    <property type="match status" value="2"/>
</dbReference>
<dbReference type="Pfam" id="PF00096">
    <property type="entry name" value="zf-C2H2"/>
    <property type="match status" value="4"/>
</dbReference>
<evidence type="ECO:0000256" key="6">
    <source>
        <dbReference type="PROSITE-ProRule" id="PRU01263"/>
    </source>
</evidence>
<accession>A0A9N9T613</accession>
<dbReference type="SMART" id="SM00355">
    <property type="entry name" value="ZnF_C2H2"/>
    <property type="match status" value="7"/>
</dbReference>
<dbReference type="Pfam" id="PF07776">
    <property type="entry name" value="zf-AD"/>
    <property type="match status" value="1"/>
</dbReference>
<dbReference type="InterPro" id="IPR036236">
    <property type="entry name" value="Znf_C2H2_sf"/>
</dbReference>
<dbReference type="SMART" id="SM00868">
    <property type="entry name" value="zf-AD"/>
    <property type="match status" value="1"/>
</dbReference>
<dbReference type="SUPFAM" id="SSF57716">
    <property type="entry name" value="Glucocorticoid receptor-like (DNA-binding domain)"/>
    <property type="match status" value="1"/>
</dbReference>
<dbReference type="EMBL" id="OU898280">
    <property type="protein sequence ID" value="CAG9835093.1"/>
    <property type="molecule type" value="Genomic_DNA"/>
</dbReference>
<evidence type="ECO:0000259" key="7">
    <source>
        <dbReference type="PROSITE" id="PS50157"/>
    </source>
</evidence>
<dbReference type="InterPro" id="IPR013087">
    <property type="entry name" value="Znf_C2H2_type"/>
</dbReference>
<dbReference type="GO" id="GO:0008270">
    <property type="term" value="F:zinc ion binding"/>
    <property type="evidence" value="ECO:0007669"/>
    <property type="project" value="UniProtKB-UniRule"/>
</dbReference>
<keyword evidence="4 6" id="KW-0862">Zinc</keyword>
<organism evidence="9 10">
    <name type="scientific">Diabrotica balteata</name>
    <name type="common">Banded cucumber beetle</name>
    <dbReference type="NCBI Taxonomy" id="107213"/>
    <lineage>
        <taxon>Eukaryota</taxon>
        <taxon>Metazoa</taxon>
        <taxon>Ecdysozoa</taxon>
        <taxon>Arthropoda</taxon>
        <taxon>Hexapoda</taxon>
        <taxon>Insecta</taxon>
        <taxon>Pterygota</taxon>
        <taxon>Neoptera</taxon>
        <taxon>Endopterygota</taxon>
        <taxon>Coleoptera</taxon>
        <taxon>Polyphaga</taxon>
        <taxon>Cucujiformia</taxon>
        <taxon>Chrysomeloidea</taxon>
        <taxon>Chrysomelidae</taxon>
        <taxon>Galerucinae</taxon>
        <taxon>Diabroticina</taxon>
        <taxon>Diabroticites</taxon>
        <taxon>Diabrotica</taxon>
    </lineage>
</organism>
<feature type="domain" description="C2H2-type" evidence="7">
    <location>
        <begin position="393"/>
        <end position="420"/>
    </location>
</feature>
<dbReference type="GO" id="GO:0000977">
    <property type="term" value="F:RNA polymerase II transcription regulatory region sequence-specific DNA binding"/>
    <property type="evidence" value="ECO:0007669"/>
    <property type="project" value="TreeGrafter"/>
</dbReference>
<feature type="binding site" evidence="6">
    <location>
        <position position="18"/>
    </location>
    <ligand>
        <name>Zn(2+)</name>
        <dbReference type="ChEBI" id="CHEBI:29105"/>
    </ligand>
</feature>
<dbReference type="OrthoDB" id="8117402at2759"/>
<evidence type="ECO:0000313" key="10">
    <source>
        <dbReference type="Proteomes" id="UP001153709"/>
    </source>
</evidence>
<evidence type="ECO:0000259" key="8">
    <source>
        <dbReference type="PROSITE" id="PS51915"/>
    </source>
</evidence>
<dbReference type="PANTHER" id="PTHR24409">
    <property type="entry name" value="ZINC FINGER PROTEIN 142"/>
    <property type="match status" value="1"/>
</dbReference>
<dbReference type="GO" id="GO:0005634">
    <property type="term" value="C:nucleus"/>
    <property type="evidence" value="ECO:0007669"/>
    <property type="project" value="InterPro"/>
</dbReference>
<dbReference type="GO" id="GO:0000981">
    <property type="term" value="F:DNA-binding transcription factor activity, RNA polymerase II-specific"/>
    <property type="evidence" value="ECO:0007669"/>
    <property type="project" value="TreeGrafter"/>
</dbReference>
<feature type="domain" description="C2H2-type" evidence="7">
    <location>
        <begin position="281"/>
        <end position="308"/>
    </location>
</feature>
<keyword evidence="3 5" id="KW-0863">Zinc-finger</keyword>
<name>A0A9N9T613_DIABA</name>
<feature type="domain" description="C2H2-type" evidence="7">
    <location>
        <begin position="365"/>
        <end position="392"/>
    </location>
</feature>
<dbReference type="PROSITE" id="PS00028">
    <property type="entry name" value="ZINC_FINGER_C2H2_1"/>
    <property type="match status" value="5"/>
</dbReference>
<feature type="binding site" evidence="6">
    <location>
        <position position="15"/>
    </location>
    <ligand>
        <name>Zn(2+)</name>
        <dbReference type="ChEBI" id="CHEBI:29105"/>
    </ligand>
</feature>
<evidence type="ECO:0000256" key="1">
    <source>
        <dbReference type="ARBA" id="ARBA00022723"/>
    </source>
</evidence>
<feature type="binding site" evidence="6">
    <location>
        <position position="62"/>
    </location>
    <ligand>
        <name>Zn(2+)</name>
        <dbReference type="ChEBI" id="CHEBI:29105"/>
    </ligand>
</feature>
<keyword evidence="10" id="KW-1185">Reference proteome</keyword>
<evidence type="ECO:0000256" key="4">
    <source>
        <dbReference type="ARBA" id="ARBA00022833"/>
    </source>
</evidence>
<feature type="domain" description="C2H2-type" evidence="7">
    <location>
        <begin position="338"/>
        <end position="365"/>
    </location>
</feature>
<sequence>MNKVKQGNFVTLYKCRVCLDDVERLYPLEGPIANCDVDIATMITYCTSIEIDLNDDLPHGVCVPCFRTIRIAYNFILQFRENNLQLLKEKSSLASVNEDEYDYEENDYETQVVDTEGNPDEIELYCEPLNSDDDSKSFLESTEIHLEAINYDVSGDQELTEQNLVEYDQQEVEMENMNFLVDSLETIPDTSTNIQNATTIKTIKTSMSSDIKQPQTATRRKIKVQFACPVCPKAYFVNFETGFVSHMSLHSGQFPCNICTESETLYTSDSFLNHFMQFHRYQCPYCRKSYNKAGTLGAHIKLHYKIRYHCSHNGCNKSFPTQWGLKKHVAVHSDSCAYSCAECNKQFKTYDTYMYHQKKHGGRKFLCMCCGRTFLQSVHLKYHMQQHTGIKQFKCNLCVKSYTSSSQLKKHKRRHHPDQIETSEIKPYIVDLL</sequence>
<feature type="domain" description="ZAD" evidence="8">
    <location>
        <begin position="13"/>
        <end position="89"/>
    </location>
</feature>
<dbReference type="PROSITE" id="PS51915">
    <property type="entry name" value="ZAD"/>
    <property type="match status" value="1"/>
</dbReference>
<dbReference type="AlphaFoldDB" id="A0A9N9T613"/>
<evidence type="ECO:0000256" key="3">
    <source>
        <dbReference type="ARBA" id="ARBA00022771"/>
    </source>
</evidence>
<keyword evidence="1 6" id="KW-0479">Metal-binding</keyword>
<dbReference type="PANTHER" id="PTHR24409:SF418">
    <property type="entry name" value="SI:CH73-221F6.1"/>
    <property type="match status" value="1"/>
</dbReference>
<dbReference type="Gene3D" id="3.30.160.60">
    <property type="entry name" value="Classic Zinc Finger"/>
    <property type="match status" value="4"/>
</dbReference>
<feature type="binding site" evidence="6">
    <location>
        <position position="65"/>
    </location>
    <ligand>
        <name>Zn(2+)</name>
        <dbReference type="ChEBI" id="CHEBI:29105"/>
    </ligand>
</feature>
<gene>
    <name evidence="9" type="ORF">DIABBA_LOCUS8329</name>
</gene>
<keyword evidence="2" id="KW-0677">Repeat</keyword>
<feature type="domain" description="C2H2-type" evidence="7">
    <location>
        <begin position="308"/>
        <end position="337"/>
    </location>
</feature>
<dbReference type="Proteomes" id="UP001153709">
    <property type="component" value="Chromosome 5"/>
</dbReference>
<evidence type="ECO:0000256" key="5">
    <source>
        <dbReference type="PROSITE-ProRule" id="PRU00042"/>
    </source>
</evidence>
<dbReference type="InterPro" id="IPR012934">
    <property type="entry name" value="Znf_AD"/>
</dbReference>
<reference evidence="9" key="1">
    <citation type="submission" date="2022-01" db="EMBL/GenBank/DDBJ databases">
        <authorList>
            <person name="King R."/>
        </authorList>
    </citation>
    <scope>NUCLEOTIDE SEQUENCE</scope>
</reference>
<evidence type="ECO:0000256" key="2">
    <source>
        <dbReference type="ARBA" id="ARBA00022737"/>
    </source>
</evidence>